<sequence length="196" mass="21885">MLRGKKGFDRLIFACKNVLNQPKTWLFCNNEESTPSPDPLQQFFPTTFTSSPGISRDITVLQPNLDVDPEVLASSDREGLEYFATDCYEWVSLIRLGSPRVEQNDSIDPYLSRYSVPGDANSKAKVCKLSWQGFISAQWLRSLLLDILVTCPSGAWFSLNATSFSRSVPGNSNDLTILRPSAAAGKYLMWETKSSE</sequence>
<dbReference type="GO" id="GO:0000172">
    <property type="term" value="C:ribonuclease MRP complex"/>
    <property type="evidence" value="ECO:0007669"/>
    <property type="project" value="TreeGrafter"/>
</dbReference>
<dbReference type="Proteomes" id="UP000554235">
    <property type="component" value="Unassembled WGS sequence"/>
</dbReference>
<dbReference type="PANTHER" id="PTHR15396:SF1">
    <property type="entry name" value="RIBONUCLEASE P PROTEIN SUBUNIT P40"/>
    <property type="match status" value="1"/>
</dbReference>
<dbReference type="PANTHER" id="PTHR15396">
    <property type="entry name" value="RIBONUCLEASE P PROTEIN SUBUNIT P40"/>
    <property type="match status" value="1"/>
</dbReference>
<keyword evidence="2" id="KW-1185">Reference proteome</keyword>
<gene>
    <name evidence="1" type="ORF">FALBO_12397</name>
</gene>
<dbReference type="AlphaFoldDB" id="A0A8H4L343"/>
<comment type="caution">
    <text evidence="1">The sequence shown here is derived from an EMBL/GenBank/DDBJ whole genome shotgun (WGS) entry which is preliminary data.</text>
</comment>
<reference evidence="1 2" key="1">
    <citation type="submission" date="2020-01" db="EMBL/GenBank/DDBJ databases">
        <title>Identification and distribution of gene clusters putatively required for synthesis of sphingolipid metabolism inhibitors in phylogenetically diverse species of the filamentous fungus Fusarium.</title>
        <authorList>
            <person name="Kim H.-S."/>
            <person name="Busman M."/>
            <person name="Brown D.W."/>
            <person name="Divon H."/>
            <person name="Uhlig S."/>
            <person name="Proctor R.H."/>
        </authorList>
    </citation>
    <scope>NUCLEOTIDE SEQUENCE [LARGE SCALE GENOMIC DNA]</scope>
    <source>
        <strain evidence="1 2">NRRL 20459</strain>
    </source>
</reference>
<organism evidence="1 2">
    <name type="scientific">Fusarium albosuccineum</name>
    <dbReference type="NCBI Taxonomy" id="1237068"/>
    <lineage>
        <taxon>Eukaryota</taxon>
        <taxon>Fungi</taxon>
        <taxon>Dikarya</taxon>
        <taxon>Ascomycota</taxon>
        <taxon>Pezizomycotina</taxon>
        <taxon>Sordariomycetes</taxon>
        <taxon>Hypocreomycetidae</taxon>
        <taxon>Hypocreales</taxon>
        <taxon>Nectriaceae</taxon>
        <taxon>Fusarium</taxon>
        <taxon>Fusarium decemcellulare species complex</taxon>
    </lineage>
</organism>
<dbReference type="GO" id="GO:0004526">
    <property type="term" value="F:ribonuclease P activity"/>
    <property type="evidence" value="ECO:0007669"/>
    <property type="project" value="TreeGrafter"/>
</dbReference>
<dbReference type="GO" id="GO:0000171">
    <property type="term" value="F:ribonuclease MRP activity"/>
    <property type="evidence" value="ECO:0007669"/>
    <property type="project" value="TreeGrafter"/>
</dbReference>
<proteinExistence type="predicted"/>
<dbReference type="Pfam" id="PF08584">
    <property type="entry name" value="Ribonuc_P_40"/>
    <property type="match status" value="1"/>
</dbReference>
<dbReference type="InterPro" id="IPR013893">
    <property type="entry name" value="RNase_P_Rpp40"/>
</dbReference>
<dbReference type="EMBL" id="JAADYS010001850">
    <property type="protein sequence ID" value="KAF4460820.1"/>
    <property type="molecule type" value="Genomic_DNA"/>
</dbReference>
<dbReference type="OrthoDB" id="63112at2759"/>
<name>A0A8H4L343_9HYPO</name>
<evidence type="ECO:0000313" key="2">
    <source>
        <dbReference type="Proteomes" id="UP000554235"/>
    </source>
</evidence>
<dbReference type="GO" id="GO:0001682">
    <property type="term" value="P:tRNA 5'-leader removal"/>
    <property type="evidence" value="ECO:0007669"/>
    <property type="project" value="InterPro"/>
</dbReference>
<evidence type="ECO:0000313" key="1">
    <source>
        <dbReference type="EMBL" id="KAF4460820.1"/>
    </source>
</evidence>
<protein>
    <submittedName>
        <fullName evidence="1">Ribonuclease P MRP subunit POP1</fullName>
    </submittedName>
</protein>
<dbReference type="GO" id="GO:0030681">
    <property type="term" value="C:multimeric ribonuclease P complex"/>
    <property type="evidence" value="ECO:0007669"/>
    <property type="project" value="TreeGrafter"/>
</dbReference>
<dbReference type="GO" id="GO:0000447">
    <property type="term" value="P:endonucleolytic cleavage in ITS1 to separate SSU-rRNA from 5.8S rRNA and LSU-rRNA from tricistronic rRNA transcript (SSU-rRNA, 5.8S rRNA, LSU-rRNA)"/>
    <property type="evidence" value="ECO:0007669"/>
    <property type="project" value="TreeGrafter"/>
</dbReference>
<accession>A0A8H4L343</accession>